<dbReference type="Pfam" id="PF17210">
    <property type="entry name" value="SdrD_B"/>
    <property type="match status" value="1"/>
</dbReference>
<feature type="region of interest" description="Disordered" evidence="4">
    <location>
        <begin position="642"/>
        <end position="682"/>
    </location>
</feature>
<evidence type="ECO:0000256" key="1">
    <source>
        <dbReference type="ARBA" id="ARBA00004613"/>
    </source>
</evidence>
<feature type="domain" description="GEVED" evidence="6">
    <location>
        <begin position="446"/>
        <end position="521"/>
    </location>
</feature>
<reference evidence="7 8" key="1">
    <citation type="submission" date="2020-10" db="EMBL/GenBank/DDBJ databases">
        <title>Connecting structure to function with the recovery of over 1000 high-quality activated sludge metagenome-assembled genomes encoding full-length rRNA genes using long-read sequencing.</title>
        <authorList>
            <person name="Singleton C.M."/>
            <person name="Petriglieri F."/>
            <person name="Kristensen J.M."/>
            <person name="Kirkegaard R.H."/>
            <person name="Michaelsen T.Y."/>
            <person name="Andersen M.H."/>
            <person name="Karst S.M."/>
            <person name="Dueholm M.S."/>
            <person name="Nielsen P.H."/>
            <person name="Albertsen M."/>
        </authorList>
    </citation>
    <scope>NUCLEOTIDE SEQUENCE [LARGE SCALE GENOMIC DNA]</scope>
    <source>
        <strain evidence="7">EsbW_18-Q3-R4-48_BATAC.285</strain>
    </source>
</reference>
<protein>
    <recommendedName>
        <fullName evidence="9">SD-repeat containing protein B domain-containing protein</fullName>
    </recommendedName>
</protein>
<dbReference type="GO" id="GO:0005576">
    <property type="term" value="C:extracellular region"/>
    <property type="evidence" value="ECO:0007669"/>
    <property type="project" value="UniProtKB-SubCell"/>
</dbReference>
<dbReference type="InterPro" id="IPR013783">
    <property type="entry name" value="Ig-like_fold"/>
</dbReference>
<dbReference type="Pfam" id="PF20009">
    <property type="entry name" value="GEVED"/>
    <property type="match status" value="1"/>
</dbReference>
<evidence type="ECO:0000256" key="4">
    <source>
        <dbReference type="SAM" id="MobiDB-lite"/>
    </source>
</evidence>
<dbReference type="SUPFAM" id="SSF117074">
    <property type="entry name" value="Hypothetical protein PA1324"/>
    <property type="match status" value="2"/>
</dbReference>
<keyword evidence="2" id="KW-0964">Secreted</keyword>
<evidence type="ECO:0000256" key="3">
    <source>
        <dbReference type="ARBA" id="ARBA00022729"/>
    </source>
</evidence>
<dbReference type="Proteomes" id="UP000697998">
    <property type="component" value="Unassembled WGS sequence"/>
</dbReference>
<feature type="compositionally biased region" description="Basic residues" evidence="4">
    <location>
        <begin position="652"/>
        <end position="671"/>
    </location>
</feature>
<dbReference type="AlphaFoldDB" id="A0A935PW26"/>
<evidence type="ECO:0000313" key="7">
    <source>
        <dbReference type="EMBL" id="MBK7673277.1"/>
    </source>
</evidence>
<name>A0A935PW26_9PROT</name>
<evidence type="ECO:0000313" key="8">
    <source>
        <dbReference type="Proteomes" id="UP000697998"/>
    </source>
</evidence>
<comment type="caution">
    <text evidence="7">The sequence shown here is derived from an EMBL/GenBank/DDBJ whole genome shotgun (WGS) entry which is preliminary data.</text>
</comment>
<comment type="subcellular location">
    <subcellularLocation>
        <location evidence="1">Secreted</location>
    </subcellularLocation>
</comment>
<feature type="compositionally biased region" description="Basic and acidic residues" evidence="4">
    <location>
        <begin position="672"/>
        <end position="682"/>
    </location>
</feature>
<evidence type="ECO:0000259" key="6">
    <source>
        <dbReference type="Pfam" id="PF20009"/>
    </source>
</evidence>
<dbReference type="EMBL" id="JADJMH010000001">
    <property type="protein sequence ID" value="MBK7673277.1"/>
    <property type="molecule type" value="Genomic_DNA"/>
</dbReference>
<proteinExistence type="predicted"/>
<dbReference type="InterPro" id="IPR045474">
    <property type="entry name" value="GEVED"/>
</dbReference>
<dbReference type="InterPro" id="IPR033764">
    <property type="entry name" value="Sdr_B"/>
</dbReference>
<evidence type="ECO:0000256" key="2">
    <source>
        <dbReference type="ARBA" id="ARBA00022525"/>
    </source>
</evidence>
<gene>
    <name evidence="7" type="ORF">IPJ27_00105</name>
</gene>
<organism evidence="7 8">
    <name type="scientific">Candidatus Accumulibacter proximus</name>
    <dbReference type="NCBI Taxonomy" id="2954385"/>
    <lineage>
        <taxon>Bacteria</taxon>
        <taxon>Pseudomonadati</taxon>
        <taxon>Pseudomonadota</taxon>
        <taxon>Betaproteobacteria</taxon>
        <taxon>Candidatus Accumulibacter</taxon>
    </lineage>
</organism>
<accession>A0A935PW26</accession>
<evidence type="ECO:0008006" key="9">
    <source>
        <dbReference type="Google" id="ProtNLM"/>
    </source>
</evidence>
<evidence type="ECO:0000259" key="5">
    <source>
        <dbReference type="Pfam" id="PF17210"/>
    </source>
</evidence>
<keyword evidence="3" id="KW-0732">Signal</keyword>
<dbReference type="Gene3D" id="2.60.40.10">
    <property type="entry name" value="Immunoglobulins"/>
    <property type="match status" value="2"/>
</dbReference>
<feature type="domain" description="SD-repeat containing protein B" evidence="5">
    <location>
        <begin position="528"/>
        <end position="650"/>
    </location>
</feature>
<sequence>MLFEPDLHQSDDYRTLLNGDLVMATSFTVFNQSLPATATELLNRSERVGGPVEGLPSYFNATISNGGLLDGFYDAWCIRTDKNIVADASTLYSVNVYSSYGAVPGGVLPNGVSQNPMPYLSSLQEINWLFNNVIEAGNVVGGGYLYAGTTYTLGDVQLAIWQLLDDTITSAATASLGSYDQGRANQLEALAVANGANFVSQAGQDIGVILSPGGTQPTYQPTIIEVKTAGIGDTVFFDRNSNSLPDSGEGMNGVTVNLLADVDGSGPGGFVVIGSTVTGDNPDTSDVETGYYFFGPLLAGPNAGPGITYKVQVDTTTLTGVGFVNTVDPDGGNDSMSTEVLTPGEVNLLQDFGYQLRDFGDLPSSTYGSVLGAYHVIPDQTLRMGATNTDAEVAAQPNATATGDDSTVAPGTDDETGVTLPASIIAGQSTTFNVNVNNSIGSAATLYGFVDWNYDGDFLDANETATAAVANGFSGNAALTFNVPTGAVVGQDLGARFRISTDTGLTATNNATNGEVEDYLVRVLPERASLGDRLWTDTNGDGKQTTGEVGIVGATVTLIGGGADGLINGIGDTTATTTTGADGIYNFAGLTPGQQYQVQFSAPAGTVFTGQNVGANGFDTVDSDADVTTGKTQIVTLAQGEHNPTLDAGVHRGQHGRQQRGQRRAQRHHAGLGREQRREQFW</sequence>